<dbReference type="AlphaFoldDB" id="A0A9N9HI38"/>
<feature type="non-terminal residue" evidence="1">
    <location>
        <position position="1"/>
    </location>
</feature>
<reference evidence="1" key="1">
    <citation type="submission" date="2021-06" db="EMBL/GenBank/DDBJ databases">
        <authorList>
            <person name="Kallberg Y."/>
            <person name="Tangrot J."/>
            <person name="Rosling A."/>
        </authorList>
    </citation>
    <scope>NUCLEOTIDE SEQUENCE</scope>
    <source>
        <strain evidence="1">CL551</strain>
    </source>
</reference>
<accession>A0A9N9HI38</accession>
<organism evidence="1 2">
    <name type="scientific">Acaulospora morrowiae</name>
    <dbReference type="NCBI Taxonomy" id="94023"/>
    <lineage>
        <taxon>Eukaryota</taxon>
        <taxon>Fungi</taxon>
        <taxon>Fungi incertae sedis</taxon>
        <taxon>Mucoromycota</taxon>
        <taxon>Glomeromycotina</taxon>
        <taxon>Glomeromycetes</taxon>
        <taxon>Diversisporales</taxon>
        <taxon>Acaulosporaceae</taxon>
        <taxon>Acaulospora</taxon>
    </lineage>
</organism>
<name>A0A9N9HI38_9GLOM</name>
<sequence length="159" mass="18342">KFVFQNFVILSVDVKVLQEHALSPFVVALKKEPLKTMRSLWGVSLILDHMDIPSRIKNIVEDNTLRAILFNRIPDSNAVFDAIRENSKWSRDDEIFMGYHAFATVVRIEAGTLLNVTDSRALKYASSILWAEAPPQTKQNYIDCARQVYLNICRRFWPT</sequence>
<dbReference type="Proteomes" id="UP000789342">
    <property type="component" value="Unassembled WGS sequence"/>
</dbReference>
<keyword evidence="2" id="KW-1185">Reference proteome</keyword>
<dbReference type="EMBL" id="CAJVPV010014149">
    <property type="protein sequence ID" value="CAG8682777.1"/>
    <property type="molecule type" value="Genomic_DNA"/>
</dbReference>
<proteinExistence type="predicted"/>
<evidence type="ECO:0000313" key="2">
    <source>
        <dbReference type="Proteomes" id="UP000789342"/>
    </source>
</evidence>
<evidence type="ECO:0000313" key="1">
    <source>
        <dbReference type="EMBL" id="CAG8682777.1"/>
    </source>
</evidence>
<comment type="caution">
    <text evidence="1">The sequence shown here is derived from an EMBL/GenBank/DDBJ whole genome shotgun (WGS) entry which is preliminary data.</text>
</comment>
<gene>
    <name evidence="1" type="ORF">AMORRO_LOCUS11329</name>
</gene>
<protein>
    <submittedName>
        <fullName evidence="1">10687_t:CDS:1</fullName>
    </submittedName>
</protein>